<reference evidence="1 2" key="1">
    <citation type="submission" date="2018-05" db="EMBL/GenBank/DDBJ databases">
        <title>Coraliomargarita sinensis sp. nov., isolated from a marine solar saltern.</title>
        <authorList>
            <person name="Zhou L.Y."/>
        </authorList>
    </citation>
    <scope>NUCLEOTIDE SEQUENCE [LARGE SCALE GENOMIC DNA]</scope>
    <source>
        <strain evidence="1 2">WN38</strain>
    </source>
</reference>
<dbReference type="InParanoid" id="A0A317ZEV7"/>
<keyword evidence="2" id="KW-1185">Reference proteome</keyword>
<evidence type="ECO:0008006" key="3">
    <source>
        <dbReference type="Google" id="ProtNLM"/>
    </source>
</evidence>
<organism evidence="1 2">
    <name type="scientific">Coraliomargarita sinensis</name>
    <dbReference type="NCBI Taxonomy" id="2174842"/>
    <lineage>
        <taxon>Bacteria</taxon>
        <taxon>Pseudomonadati</taxon>
        <taxon>Verrucomicrobiota</taxon>
        <taxon>Opitutia</taxon>
        <taxon>Puniceicoccales</taxon>
        <taxon>Coraliomargaritaceae</taxon>
        <taxon>Coraliomargarita</taxon>
    </lineage>
</organism>
<protein>
    <recommendedName>
        <fullName evidence="3">PEGA domain-containing protein</fullName>
    </recommendedName>
</protein>
<proteinExistence type="predicted"/>
<dbReference type="Proteomes" id="UP000247099">
    <property type="component" value="Unassembled WGS sequence"/>
</dbReference>
<sequence length="155" mass="17639">MNKILVILVLVFTLSYVGCRHFMTKDKGEDIVVDAVLVIDPKGGFDSAEPIKAEVYLEGRYLGETPIIFTPERRAQLGLPDYEVIELDGKRHWVTWDLGGPGLIEISHPESMESKRILEIKKPLVYKEDTRFTGMYGSEIETGMGLWVRLQKNNQ</sequence>
<dbReference type="EMBL" id="QHJQ01000018">
    <property type="protein sequence ID" value="PXA02877.1"/>
    <property type="molecule type" value="Genomic_DNA"/>
</dbReference>
<gene>
    <name evidence="1" type="ORF">DDZ13_14910</name>
</gene>
<dbReference type="AlphaFoldDB" id="A0A317ZEV7"/>
<accession>A0A317ZEV7</accession>
<name>A0A317ZEV7_9BACT</name>
<evidence type="ECO:0000313" key="2">
    <source>
        <dbReference type="Proteomes" id="UP000247099"/>
    </source>
</evidence>
<comment type="caution">
    <text evidence="1">The sequence shown here is derived from an EMBL/GenBank/DDBJ whole genome shotgun (WGS) entry which is preliminary data.</text>
</comment>
<evidence type="ECO:0000313" key="1">
    <source>
        <dbReference type="EMBL" id="PXA02877.1"/>
    </source>
</evidence>